<feature type="compositionally biased region" description="Polar residues" evidence="1">
    <location>
        <begin position="288"/>
        <end position="297"/>
    </location>
</feature>
<organism evidence="2 3">
    <name type="scientific">Streblomastix strix</name>
    <dbReference type="NCBI Taxonomy" id="222440"/>
    <lineage>
        <taxon>Eukaryota</taxon>
        <taxon>Metamonada</taxon>
        <taxon>Preaxostyla</taxon>
        <taxon>Oxymonadida</taxon>
        <taxon>Streblomastigidae</taxon>
        <taxon>Streblomastix</taxon>
    </lineage>
</organism>
<dbReference type="AlphaFoldDB" id="A0A5J4W560"/>
<name>A0A5J4W560_9EUKA</name>
<feature type="region of interest" description="Disordered" evidence="1">
    <location>
        <begin position="285"/>
        <end position="323"/>
    </location>
</feature>
<dbReference type="OrthoDB" id="201709at2759"/>
<evidence type="ECO:0000313" key="2">
    <source>
        <dbReference type="EMBL" id="KAA6389746.1"/>
    </source>
</evidence>
<proteinExistence type="predicted"/>
<dbReference type="SUPFAM" id="SSF48371">
    <property type="entry name" value="ARM repeat"/>
    <property type="match status" value="1"/>
</dbReference>
<accession>A0A5J4W560</accession>
<comment type="caution">
    <text evidence="2">The sequence shown here is derived from an EMBL/GenBank/DDBJ whole genome shotgun (WGS) entry which is preliminary data.</text>
</comment>
<feature type="region of interest" description="Disordered" evidence="1">
    <location>
        <begin position="168"/>
        <end position="229"/>
    </location>
</feature>
<feature type="compositionally biased region" description="Basic and acidic residues" evidence="1">
    <location>
        <begin position="298"/>
        <end position="323"/>
    </location>
</feature>
<sequence length="650" mass="76487">MLIMWINYEELGWIVQNHVFSKSKATTLPSSSSSSSLNASFEQKVSIHAIINYVNVLHELVKCDTRQWDQNETENLLDSLHYVLGIIGNNQKEEKQEDQENKFDQKVQIEDEVEENFDSVKQNIVNLLILLNSKGFKQGRKEKEKEKKEQNDRLNLIEEEKRNLEQRLNEQQQQIRELEQQRREADERAQQSEQRSNESIQRAEQAEQERNRSNEQKTEIQERMNKSEEEKRIALIQQQNSEQRFRETEQRLNQEKQQLEQRLNTEKNNLEQRLNTEKQTLEQRLNTEKNQALNNKNIADERTRVAEAAKDQKEKEKNQINKEKQILQQRVNLAEQKVRDLEQSLDVQKRNYEQKLKSSEDQRTKVEKERNDQIEKLRIEQQQKIKINEEKSNVEKEKKDLDDQLNSVKEENLELKNTCKICCQIGNELIQADNEAIRKKKEELIDIIVISLNEAEILDVDRMIGTGIVQGFLHIFINFPFSLIKRSYTQSFFKFTLKVNNSTQWRLFSTHPYPALLRLLSHTNSEIAGDAIGSIFNILLFSLQIPKSTGLHDDFDIIQECDGINKIFALFKRNASKYSRDRAALCISMLFKNHEINDYTMRLQIISHLKSLVYDTDEWMKNASRGRLKGLSENPTNKAEIEKGGFVIPA</sequence>
<gene>
    <name evidence="2" type="ORF">EZS28_014725</name>
</gene>
<dbReference type="EMBL" id="SNRW01003473">
    <property type="protein sequence ID" value="KAA6389746.1"/>
    <property type="molecule type" value="Genomic_DNA"/>
</dbReference>
<dbReference type="Gene3D" id="1.25.10.10">
    <property type="entry name" value="Leucine-rich Repeat Variant"/>
    <property type="match status" value="1"/>
</dbReference>
<dbReference type="InterPro" id="IPR016024">
    <property type="entry name" value="ARM-type_fold"/>
</dbReference>
<dbReference type="InterPro" id="IPR011989">
    <property type="entry name" value="ARM-like"/>
</dbReference>
<reference evidence="2 3" key="1">
    <citation type="submission" date="2019-03" db="EMBL/GenBank/DDBJ databases">
        <title>Single cell metagenomics reveals metabolic interactions within the superorganism composed of flagellate Streblomastix strix and complex community of Bacteroidetes bacteria on its surface.</title>
        <authorList>
            <person name="Treitli S.C."/>
            <person name="Kolisko M."/>
            <person name="Husnik F."/>
            <person name="Keeling P."/>
            <person name="Hampl V."/>
        </authorList>
    </citation>
    <scope>NUCLEOTIDE SEQUENCE [LARGE SCALE GENOMIC DNA]</scope>
    <source>
        <strain evidence="2">ST1C</strain>
    </source>
</reference>
<evidence type="ECO:0000313" key="3">
    <source>
        <dbReference type="Proteomes" id="UP000324800"/>
    </source>
</evidence>
<protein>
    <submittedName>
        <fullName evidence="2">Uncharacterized protein</fullName>
    </submittedName>
</protein>
<feature type="compositionally biased region" description="Basic and acidic residues" evidence="1">
    <location>
        <begin position="176"/>
        <end position="190"/>
    </location>
</feature>
<evidence type="ECO:0000256" key="1">
    <source>
        <dbReference type="SAM" id="MobiDB-lite"/>
    </source>
</evidence>
<dbReference type="Proteomes" id="UP000324800">
    <property type="component" value="Unassembled WGS sequence"/>
</dbReference>
<feature type="compositionally biased region" description="Basic and acidic residues" evidence="1">
    <location>
        <begin position="204"/>
        <end position="229"/>
    </location>
</feature>